<dbReference type="EMBL" id="QKYT01000146">
    <property type="protein sequence ID" value="RIA91648.1"/>
    <property type="molecule type" value="Genomic_DNA"/>
</dbReference>
<feature type="compositionally biased region" description="Low complexity" evidence="1">
    <location>
        <begin position="1"/>
        <end position="12"/>
    </location>
</feature>
<evidence type="ECO:0000256" key="1">
    <source>
        <dbReference type="SAM" id="MobiDB-lite"/>
    </source>
</evidence>
<comment type="caution">
    <text evidence="2">The sequence shown here is derived from an EMBL/GenBank/DDBJ whole genome shotgun (WGS) entry which is preliminary data.</text>
</comment>
<protein>
    <submittedName>
        <fullName evidence="2">Uncharacterized protein</fullName>
    </submittedName>
</protein>
<name>A0A397T005_9GLOM</name>
<evidence type="ECO:0000313" key="3">
    <source>
        <dbReference type="Proteomes" id="UP000265703"/>
    </source>
</evidence>
<feature type="region of interest" description="Disordered" evidence="1">
    <location>
        <begin position="1"/>
        <end position="35"/>
    </location>
</feature>
<dbReference type="Proteomes" id="UP000265703">
    <property type="component" value="Unassembled WGS sequence"/>
</dbReference>
<reference evidence="2 3" key="1">
    <citation type="submission" date="2018-06" db="EMBL/GenBank/DDBJ databases">
        <title>Comparative genomics reveals the genomic features of Rhizophagus irregularis, R. cerebriforme, R. diaphanum and Gigaspora rosea, and their symbiotic lifestyle signature.</title>
        <authorList>
            <person name="Morin E."/>
            <person name="San Clemente H."/>
            <person name="Chen E.C.H."/>
            <person name="De La Providencia I."/>
            <person name="Hainaut M."/>
            <person name="Kuo A."/>
            <person name="Kohler A."/>
            <person name="Murat C."/>
            <person name="Tang N."/>
            <person name="Roy S."/>
            <person name="Loubradou J."/>
            <person name="Henrissat B."/>
            <person name="Grigoriev I.V."/>
            <person name="Corradi N."/>
            <person name="Roux C."/>
            <person name="Martin F.M."/>
        </authorList>
    </citation>
    <scope>NUCLEOTIDE SEQUENCE [LARGE SCALE GENOMIC DNA]</scope>
    <source>
        <strain evidence="2 3">DAOM 227022</strain>
    </source>
</reference>
<keyword evidence="3" id="KW-1185">Reference proteome</keyword>
<accession>A0A397T005</accession>
<evidence type="ECO:0000313" key="2">
    <source>
        <dbReference type="EMBL" id="RIA91648.1"/>
    </source>
</evidence>
<organism evidence="2 3">
    <name type="scientific">Glomus cerebriforme</name>
    <dbReference type="NCBI Taxonomy" id="658196"/>
    <lineage>
        <taxon>Eukaryota</taxon>
        <taxon>Fungi</taxon>
        <taxon>Fungi incertae sedis</taxon>
        <taxon>Mucoromycota</taxon>
        <taxon>Glomeromycotina</taxon>
        <taxon>Glomeromycetes</taxon>
        <taxon>Glomerales</taxon>
        <taxon>Glomeraceae</taxon>
        <taxon>Glomus</taxon>
    </lineage>
</organism>
<dbReference type="AlphaFoldDB" id="A0A397T005"/>
<feature type="compositionally biased region" description="Polar residues" evidence="1">
    <location>
        <begin position="13"/>
        <end position="35"/>
    </location>
</feature>
<proteinExistence type="predicted"/>
<sequence>MSSVKSNKSSNNIQKRVTRSQSASNSPSTATFNTNLANEQNIIAQTYSINKTPEQNNNIPLQTPTTESEITSVITNTMPVIDKDIVMANTEIFEISSSSPPKLISPVTTPHVTLQDSIHANNKGKSVDRSSYNTNHTTQNDFTMLYTMPQNDHQQTLNNASINNNFDDANKIISLSDMEDIDITDDTNAYFSFALLNDFHFNSSYELKTSIRRYFLNNNSYIGIKGIQNYYGIKIIRIALNDEAYRNSIHNVKLNGLNVKFYNYEEKYIDQIVLPLLEEKYNKTIKIVDIPNHIDNSLVIETISQNIGPISNAVELKPYRPRTNNNTQRTAPNNKTKTPLFKQLKIEFESYNAINKIINEQI</sequence>
<gene>
    <name evidence="2" type="ORF">C1645_736948</name>
</gene>